<evidence type="ECO:0000313" key="2">
    <source>
        <dbReference type="EMBL" id="SJN35503.1"/>
    </source>
</evidence>
<dbReference type="Gene3D" id="3.40.30.10">
    <property type="entry name" value="Glutaredoxin"/>
    <property type="match status" value="1"/>
</dbReference>
<dbReference type="Proteomes" id="UP000196320">
    <property type="component" value="Unassembled WGS sequence"/>
</dbReference>
<dbReference type="RefSeq" id="WP_087131483.1">
    <property type="nucleotide sequence ID" value="NZ_FUKO01000020.1"/>
</dbReference>
<sequence>MTNRLAQTLSPYLRAHADNPVDWHPWGQAAFDEARERGVPLLISIGYSTCHWCHVMARESFSDPATAAEINAGFVPVKIDREEHPDVDAAFMAAASAFTPSLGWPLTVFTTPAGRAFYAGTYWPPEARGGMPAFGEVLAAVRDAWTARHDEVLASADAVAEALQEAAIRTVSPLPDAELLQTAAASITDREDRQFGGFGGAPKFPMATTLRFLQHPLAGAADAASRALTAMADAELRDDVDGGFFRYATQRDWTVPHYERMLTDNAQLMDVALDAGGEDIVRGIAGFLLTVLRRDGGGFGAAQDSESWIDGERNEGGYYRRDAAGRAELEPPTVDGKVLTGWNGMAIGALARAGAQLGETEWVDAAAAAANAVLTRNRGADGSLVRSSLDGVAATAVATVADLGLFAEGLLALALATGDVSWASTAVSLLAEDVTPDPVLVAHGIPQAGDDSDGDLPSGAAARASAHLTAWRLGAGDAHRVQAEDIAAGLASRALAQPLAFGALLRVLAGIAEPPRQVIAVTSDPTSTLAEVARKVEADIVTVVTPMQAKGFADAGFELFDGKDAVDGAVYDCRAFVCQLPVSDAAAVQRTR</sequence>
<dbReference type="InterPro" id="IPR008928">
    <property type="entry name" value="6-hairpin_glycosidase_sf"/>
</dbReference>
<feature type="domain" description="Spermatogenesis-associated protein 20-like TRX" evidence="1">
    <location>
        <begin position="2"/>
        <end position="164"/>
    </location>
</feature>
<dbReference type="GO" id="GO:0005975">
    <property type="term" value="P:carbohydrate metabolic process"/>
    <property type="evidence" value="ECO:0007669"/>
    <property type="project" value="InterPro"/>
</dbReference>
<reference evidence="2 3" key="1">
    <citation type="submission" date="2017-02" db="EMBL/GenBank/DDBJ databases">
        <authorList>
            <person name="Peterson S.W."/>
        </authorList>
    </citation>
    <scope>NUCLEOTIDE SEQUENCE [LARGE SCALE GENOMIC DNA]</scope>
    <source>
        <strain evidence="2 3">B Mb 05.01</strain>
    </source>
</reference>
<name>A0A1R4JUQ0_9MICO</name>
<dbReference type="InterPro" id="IPR004879">
    <property type="entry name" value="Ssp411-like_TRX"/>
</dbReference>
<gene>
    <name evidence="2" type="ORF">FM104_08920</name>
</gene>
<dbReference type="Pfam" id="PF03190">
    <property type="entry name" value="Thioredox_DsbH"/>
    <property type="match status" value="1"/>
</dbReference>
<proteinExistence type="predicted"/>
<dbReference type="AlphaFoldDB" id="A0A1R4JUQ0"/>
<dbReference type="EC" id="2.7.4.9" evidence="2"/>
<keyword evidence="2" id="KW-0418">Kinase</keyword>
<organism evidence="2 3">
    <name type="scientific">Microbacterium esteraromaticum</name>
    <dbReference type="NCBI Taxonomy" id="57043"/>
    <lineage>
        <taxon>Bacteria</taxon>
        <taxon>Bacillati</taxon>
        <taxon>Actinomycetota</taxon>
        <taxon>Actinomycetes</taxon>
        <taxon>Micrococcales</taxon>
        <taxon>Microbacteriaceae</taxon>
        <taxon>Microbacterium</taxon>
    </lineage>
</organism>
<dbReference type="EMBL" id="FUKO01000020">
    <property type="protein sequence ID" value="SJN35503.1"/>
    <property type="molecule type" value="Genomic_DNA"/>
</dbReference>
<protein>
    <submittedName>
        <fullName evidence="2">Thymidylate kinase</fullName>
        <ecNumber evidence="2">2.7.4.9</ecNumber>
    </submittedName>
</protein>
<dbReference type="GO" id="GO:0004798">
    <property type="term" value="F:dTMP kinase activity"/>
    <property type="evidence" value="ECO:0007669"/>
    <property type="project" value="UniProtKB-EC"/>
</dbReference>
<dbReference type="SUPFAM" id="SSF52833">
    <property type="entry name" value="Thioredoxin-like"/>
    <property type="match status" value="1"/>
</dbReference>
<keyword evidence="2" id="KW-0808">Transferase</keyword>
<dbReference type="PIRSF" id="PIRSF006402">
    <property type="entry name" value="UCP006402_thioredoxin"/>
    <property type="match status" value="1"/>
</dbReference>
<evidence type="ECO:0000259" key="1">
    <source>
        <dbReference type="Pfam" id="PF03190"/>
    </source>
</evidence>
<accession>A0A1R4JUQ0</accession>
<keyword evidence="3" id="KW-1185">Reference proteome</keyword>
<dbReference type="InterPro" id="IPR036249">
    <property type="entry name" value="Thioredoxin-like_sf"/>
</dbReference>
<dbReference type="CDD" id="cd02955">
    <property type="entry name" value="SSP411"/>
    <property type="match status" value="1"/>
</dbReference>
<evidence type="ECO:0000313" key="3">
    <source>
        <dbReference type="Proteomes" id="UP000196320"/>
    </source>
</evidence>
<dbReference type="PANTHER" id="PTHR42899">
    <property type="entry name" value="SPERMATOGENESIS-ASSOCIATED PROTEIN 20"/>
    <property type="match status" value="1"/>
</dbReference>
<dbReference type="PANTHER" id="PTHR42899:SF1">
    <property type="entry name" value="SPERMATOGENESIS-ASSOCIATED PROTEIN 20"/>
    <property type="match status" value="1"/>
</dbReference>
<dbReference type="InterPro" id="IPR024705">
    <property type="entry name" value="Ssp411"/>
</dbReference>
<dbReference type="OrthoDB" id="9762614at2"/>
<dbReference type="SUPFAM" id="SSF48208">
    <property type="entry name" value="Six-hairpin glycosidases"/>
    <property type="match status" value="1"/>
</dbReference>